<sequence>MNDVSQALTDFTRRYCKAWLQANGQGPCSEELYGVPSPCITATGEGHVFWQPQPFTPQDKLKGVEQALDIAVRDEAHAFYTTQFAGDMTARLGEHAFTLLQAWSADDFRRVQENQIGHLLIQRRLKLTPTLFIGTLRSELEVISLSNVTGEVILETLGTSRQTLLSPSLSVFLSQLEPQTP</sequence>
<dbReference type="InterPro" id="IPR009948">
    <property type="entry name" value="Syd"/>
</dbReference>
<dbReference type="GO" id="GO:0009898">
    <property type="term" value="C:cytoplasmic side of plasma membrane"/>
    <property type="evidence" value="ECO:0007669"/>
    <property type="project" value="InterPro"/>
</dbReference>
<evidence type="ECO:0000313" key="5">
    <source>
        <dbReference type="EMBL" id="MBK4714938.1"/>
    </source>
</evidence>
<dbReference type="InterPro" id="IPR038228">
    <property type="entry name" value="Syd_sf"/>
</dbReference>
<reference evidence="5" key="1">
    <citation type="submission" date="2021-01" db="EMBL/GenBank/DDBJ databases">
        <title>Intestinitalea alba gen. nov., sp. nov., a novel genus of the family Enterobacteriaceae, isolated from the gut of the plastic-eating mealworm Tenebrio molitor L.</title>
        <authorList>
            <person name="Yang Y."/>
        </authorList>
    </citation>
    <scope>NUCLEOTIDE SEQUENCE</scope>
    <source>
        <strain evidence="5">BIT-L3</strain>
    </source>
</reference>
<dbReference type="EMBL" id="JAEPBH010000012">
    <property type="protein sequence ID" value="MBK4714938.1"/>
    <property type="molecule type" value="Genomic_DNA"/>
</dbReference>
<dbReference type="NCBIfam" id="NF003439">
    <property type="entry name" value="PRK04968.1"/>
    <property type="match status" value="1"/>
</dbReference>
<protein>
    <recommendedName>
        <fullName evidence="4">Protein Syd</fullName>
    </recommendedName>
</protein>
<comment type="function">
    <text evidence="4">Interacts with the SecY protein in vivo. May bind preferentially to an uncomplexed state of SecY, thus functioning either as a chelating agent for excess SecY in the cell or as a regulatory factor that negatively controls the translocase function.</text>
</comment>
<accession>A0A8K0V119</accession>
<keyword evidence="2 4" id="KW-0997">Cell inner membrane</keyword>
<evidence type="ECO:0000313" key="6">
    <source>
        <dbReference type="Proteomes" id="UP000659047"/>
    </source>
</evidence>
<dbReference type="Pfam" id="PF07348">
    <property type="entry name" value="Syd"/>
    <property type="match status" value="1"/>
</dbReference>
<keyword evidence="6" id="KW-1185">Reference proteome</keyword>
<keyword evidence="3 4" id="KW-0472">Membrane</keyword>
<dbReference type="Proteomes" id="UP000659047">
    <property type="component" value="Unassembled WGS sequence"/>
</dbReference>
<proteinExistence type="inferred from homology"/>
<evidence type="ECO:0000256" key="4">
    <source>
        <dbReference type="HAMAP-Rule" id="MF_01104"/>
    </source>
</evidence>
<evidence type="ECO:0000256" key="1">
    <source>
        <dbReference type="ARBA" id="ARBA00022475"/>
    </source>
</evidence>
<name>A0A8K0V119_9ENTR</name>
<dbReference type="RefSeq" id="WP_238713172.1">
    <property type="nucleotide sequence ID" value="NZ_JAEPBH010000012.1"/>
</dbReference>
<dbReference type="CDD" id="cd16323">
    <property type="entry name" value="Syd"/>
    <property type="match status" value="1"/>
</dbReference>
<keyword evidence="1 4" id="KW-1003">Cell membrane</keyword>
<gene>
    <name evidence="4 5" type="primary">syd</name>
    <name evidence="5" type="ORF">JJB97_06255</name>
</gene>
<comment type="subcellular location">
    <subcellularLocation>
        <location evidence="4">Cell inner membrane</location>
        <topology evidence="4">Peripheral membrane protein</topology>
        <orientation evidence="4">Cytoplasmic side</orientation>
    </subcellularLocation>
    <text evidence="4">Loosely associated with the cytoplasmic side of the inner membrane, probably via SecY.</text>
</comment>
<organism evidence="5 6">
    <name type="scientific">Tenebrionibacter intestinalis</name>
    <dbReference type="NCBI Taxonomy" id="2799638"/>
    <lineage>
        <taxon>Bacteria</taxon>
        <taxon>Pseudomonadati</taxon>
        <taxon>Pseudomonadota</taxon>
        <taxon>Gammaproteobacteria</taxon>
        <taxon>Enterobacterales</taxon>
        <taxon>Enterobacteriaceae</taxon>
        <taxon>Tenebrionibacter/Tenebrionicola group</taxon>
        <taxon>Tenebrionibacter</taxon>
    </lineage>
</organism>
<evidence type="ECO:0000256" key="2">
    <source>
        <dbReference type="ARBA" id="ARBA00022519"/>
    </source>
</evidence>
<comment type="caution">
    <text evidence="5">The sequence shown here is derived from an EMBL/GenBank/DDBJ whole genome shotgun (WGS) entry which is preliminary data.</text>
</comment>
<dbReference type="HAMAP" id="MF_01104">
    <property type="entry name" value="Syd"/>
    <property type="match status" value="1"/>
</dbReference>
<dbReference type="AlphaFoldDB" id="A0A8K0V119"/>
<evidence type="ECO:0000256" key="3">
    <source>
        <dbReference type="ARBA" id="ARBA00023136"/>
    </source>
</evidence>
<dbReference type="Gene3D" id="3.40.1580.20">
    <property type="entry name" value="Syd protein"/>
    <property type="match status" value="1"/>
</dbReference>
<comment type="similarity">
    <text evidence="4">Belongs to the Syd family.</text>
</comment>